<evidence type="ECO:0000256" key="4">
    <source>
        <dbReference type="ARBA" id="ARBA00022989"/>
    </source>
</evidence>
<proteinExistence type="inferred from homology"/>
<accession>A0A0R0BRF6</accession>
<dbReference type="GO" id="GO:0016020">
    <property type="term" value="C:membrane"/>
    <property type="evidence" value="ECO:0007669"/>
    <property type="project" value="UniProtKB-SubCell"/>
</dbReference>
<comment type="similarity">
    <text evidence="2">Belongs to the autoinducer-2 exporter (AI-2E) (TC 2.A.86) family.</text>
</comment>
<dbReference type="Proteomes" id="UP000550609">
    <property type="component" value="Unassembled WGS sequence"/>
</dbReference>
<feature type="transmembrane region" description="Helical" evidence="6">
    <location>
        <begin position="161"/>
        <end position="180"/>
    </location>
</feature>
<reference evidence="7 9" key="1">
    <citation type="submission" date="2015-05" db="EMBL/GenBank/DDBJ databases">
        <title>Genome sequencing and analysis of members of genus Stenotrophomonas.</title>
        <authorList>
            <person name="Patil P.P."/>
            <person name="Midha S."/>
            <person name="Patil P.B."/>
        </authorList>
    </citation>
    <scope>NUCLEOTIDE SEQUENCE [LARGE SCALE GENOMIC DNA]</scope>
    <source>
        <strain evidence="7 9">DSM 17805</strain>
    </source>
</reference>
<protein>
    <submittedName>
        <fullName evidence="8">AI-2E family transporter</fullName>
    </submittedName>
    <submittedName>
        <fullName evidence="7">Membrane protein</fullName>
    </submittedName>
</protein>
<feature type="transmembrane region" description="Helical" evidence="6">
    <location>
        <begin position="281"/>
        <end position="297"/>
    </location>
</feature>
<dbReference type="PANTHER" id="PTHR21716">
    <property type="entry name" value="TRANSMEMBRANE PROTEIN"/>
    <property type="match status" value="1"/>
</dbReference>
<evidence type="ECO:0000256" key="3">
    <source>
        <dbReference type="ARBA" id="ARBA00022692"/>
    </source>
</evidence>
<evidence type="ECO:0000256" key="2">
    <source>
        <dbReference type="ARBA" id="ARBA00009773"/>
    </source>
</evidence>
<dbReference type="AlphaFoldDB" id="A0A0R0BRF6"/>
<keyword evidence="5 6" id="KW-0472">Membrane</keyword>
<dbReference type="STRING" id="266128.ABB25_02485"/>
<organism evidence="7 9">
    <name type="scientific">Stenotrophomonas koreensis</name>
    <dbReference type="NCBI Taxonomy" id="266128"/>
    <lineage>
        <taxon>Bacteria</taxon>
        <taxon>Pseudomonadati</taxon>
        <taxon>Pseudomonadota</taxon>
        <taxon>Gammaproteobacteria</taxon>
        <taxon>Lysobacterales</taxon>
        <taxon>Lysobacteraceae</taxon>
        <taxon>Stenotrophomonas</taxon>
    </lineage>
</organism>
<comment type="subcellular location">
    <subcellularLocation>
        <location evidence="1">Membrane</location>
        <topology evidence="1">Multi-pass membrane protein</topology>
    </subcellularLocation>
</comment>
<keyword evidence="4 6" id="KW-1133">Transmembrane helix</keyword>
<dbReference type="GO" id="GO:0055085">
    <property type="term" value="P:transmembrane transport"/>
    <property type="evidence" value="ECO:0007669"/>
    <property type="project" value="TreeGrafter"/>
</dbReference>
<dbReference type="Proteomes" id="UP000051254">
    <property type="component" value="Unassembled WGS sequence"/>
</dbReference>
<evidence type="ECO:0000313" key="8">
    <source>
        <dbReference type="EMBL" id="MBB1117076.1"/>
    </source>
</evidence>
<dbReference type="InterPro" id="IPR002549">
    <property type="entry name" value="AI-2E-like"/>
</dbReference>
<keyword evidence="9" id="KW-1185">Reference proteome</keyword>
<dbReference type="PATRIC" id="fig|266128.3.peg.2156"/>
<feature type="transmembrane region" description="Helical" evidence="6">
    <location>
        <begin position="255"/>
        <end position="274"/>
    </location>
</feature>
<dbReference type="EMBL" id="LDJH01000006">
    <property type="protein sequence ID" value="KRG59465.1"/>
    <property type="molecule type" value="Genomic_DNA"/>
</dbReference>
<dbReference type="RefSeq" id="WP_057663273.1">
    <property type="nucleotide sequence ID" value="NZ_JACIUV010000003.1"/>
</dbReference>
<feature type="transmembrane region" description="Helical" evidence="6">
    <location>
        <begin position="67"/>
        <end position="87"/>
    </location>
</feature>
<feature type="transmembrane region" description="Helical" evidence="6">
    <location>
        <begin position="317"/>
        <end position="348"/>
    </location>
</feature>
<evidence type="ECO:0000313" key="10">
    <source>
        <dbReference type="Proteomes" id="UP000550609"/>
    </source>
</evidence>
<accession>A0A7W3YUK3</accession>
<reference evidence="8 10" key="2">
    <citation type="submission" date="2020-08" db="EMBL/GenBank/DDBJ databases">
        <title>Stenotrophomonas sp. W1S232.</title>
        <authorList>
            <person name="Deng Y."/>
        </authorList>
    </citation>
    <scope>NUCLEOTIDE SEQUENCE [LARGE SCALE GENOMIC DNA]</scope>
    <source>
        <strain evidence="8 10">W1S232</strain>
    </source>
</reference>
<sequence length="391" mass="41932">MNQVAPLEEIARFLRHIKRGALSLALVWVIWLLAPILTPFVASLMLAWLGDPLVDRLEAAGRSRNTAVLLVFALMIVLITLALLILVPMLQSQVTTLVGALPAMQQWLLEGAIPALEKRLGFTAAEWMDPQRIIDWVRSHWQAAGGAAATVFGYLGRSSFAVVTFVVNLLLTPIVTYYFLRDWDRMVERVAALIPRDHIGTVSKLASESNEVLGAFMRGQFVVMLALGAIYASGMALIGLNLGLLIGMVAGLISFIPYLGATTGVILAVLAALVQAQGVDIKLLAGVAVVFTVGQLLESYVLTPRIVGDKIGLHPVAVIFAVMAGGQLFGFLGMLLALPVAAVANVLLRYAQERYRSSELYAGHSAIIVPAGVGDPPDPLTPVVTEEPKKS</sequence>
<dbReference type="Pfam" id="PF01594">
    <property type="entry name" value="AI-2E_transport"/>
    <property type="match status" value="1"/>
</dbReference>
<feature type="transmembrane region" description="Helical" evidence="6">
    <location>
        <begin position="21"/>
        <end position="47"/>
    </location>
</feature>
<evidence type="ECO:0000313" key="9">
    <source>
        <dbReference type="Proteomes" id="UP000051254"/>
    </source>
</evidence>
<evidence type="ECO:0000256" key="1">
    <source>
        <dbReference type="ARBA" id="ARBA00004141"/>
    </source>
</evidence>
<keyword evidence="3 6" id="KW-0812">Transmembrane</keyword>
<feature type="transmembrane region" description="Helical" evidence="6">
    <location>
        <begin position="221"/>
        <end position="249"/>
    </location>
</feature>
<dbReference type="EMBL" id="JACIUV010000003">
    <property type="protein sequence ID" value="MBB1117076.1"/>
    <property type="molecule type" value="Genomic_DNA"/>
</dbReference>
<name>A0A0R0BRF6_9GAMM</name>
<evidence type="ECO:0000313" key="7">
    <source>
        <dbReference type="EMBL" id="KRG59465.1"/>
    </source>
</evidence>
<evidence type="ECO:0000256" key="6">
    <source>
        <dbReference type="SAM" id="Phobius"/>
    </source>
</evidence>
<gene>
    <name evidence="7" type="ORF">ABB25_02485</name>
    <name evidence="8" type="ORF">H4O09_08440</name>
</gene>
<dbReference type="OrthoDB" id="5792512at2"/>
<comment type="caution">
    <text evidence="7">The sequence shown here is derived from an EMBL/GenBank/DDBJ whole genome shotgun (WGS) entry which is preliminary data.</text>
</comment>
<evidence type="ECO:0000256" key="5">
    <source>
        <dbReference type="ARBA" id="ARBA00023136"/>
    </source>
</evidence>
<dbReference type="PANTHER" id="PTHR21716:SF64">
    <property type="entry name" value="AI-2 TRANSPORT PROTEIN TQSA"/>
    <property type="match status" value="1"/>
</dbReference>